<reference evidence="2" key="1">
    <citation type="submission" date="2019-09" db="EMBL/GenBank/DDBJ databases">
        <title>Characterisation of the sponge microbiome using genome-centric metagenomics.</title>
        <authorList>
            <person name="Engelberts J.P."/>
            <person name="Robbins S.J."/>
            <person name="De Goeij J.M."/>
            <person name="Aranda M."/>
            <person name="Bell S.C."/>
            <person name="Webster N.S."/>
        </authorList>
    </citation>
    <scope>NUCLEOTIDE SEQUENCE</scope>
    <source>
        <strain evidence="2">SB0664_bin_27</strain>
    </source>
</reference>
<dbReference type="InterPro" id="IPR048031">
    <property type="entry name" value="ScyD/ScyE-like"/>
</dbReference>
<comment type="caution">
    <text evidence="2">The sequence shown here is derived from an EMBL/GenBank/DDBJ whole genome shotgun (WGS) entry which is preliminary data.</text>
</comment>
<dbReference type="InterPro" id="IPR005624">
    <property type="entry name" value="PduO/GlcC-like"/>
</dbReference>
<dbReference type="InterPro" id="IPR038084">
    <property type="entry name" value="PduO/GlcC-like_sf"/>
</dbReference>
<protein>
    <submittedName>
        <fullName evidence="2">ScyD/ScyE family protein</fullName>
    </submittedName>
</protein>
<name>A0A6B0YPX4_9CHLR</name>
<dbReference type="SUPFAM" id="SSF143744">
    <property type="entry name" value="GlcG-like"/>
    <property type="match status" value="1"/>
</dbReference>
<keyword evidence="1" id="KW-0732">Signal</keyword>
<proteinExistence type="predicted"/>
<feature type="signal peptide" evidence="1">
    <location>
        <begin position="1"/>
        <end position="29"/>
    </location>
</feature>
<gene>
    <name evidence="2" type="ORF">F4Y42_00345</name>
</gene>
<dbReference type="Gene3D" id="2.120.10.30">
    <property type="entry name" value="TolB, C-terminal domain"/>
    <property type="match status" value="1"/>
</dbReference>
<organism evidence="2">
    <name type="scientific">Caldilineaceae bacterium SB0664_bin_27</name>
    <dbReference type="NCBI Taxonomy" id="2605260"/>
    <lineage>
        <taxon>Bacteria</taxon>
        <taxon>Bacillati</taxon>
        <taxon>Chloroflexota</taxon>
        <taxon>Caldilineae</taxon>
        <taxon>Caldilineales</taxon>
        <taxon>Caldilineaceae</taxon>
    </lineage>
</organism>
<dbReference type="NCBIfam" id="NF033206">
    <property type="entry name" value="ScyE_fam"/>
    <property type="match status" value="1"/>
</dbReference>
<dbReference type="SUPFAM" id="SSF63829">
    <property type="entry name" value="Calcium-dependent phosphotriesterase"/>
    <property type="match status" value="1"/>
</dbReference>
<dbReference type="EMBL" id="VXRG01000004">
    <property type="protein sequence ID" value="MXY91882.1"/>
    <property type="molecule type" value="Genomic_DNA"/>
</dbReference>
<feature type="chain" id="PRO_5025394440" evidence="1">
    <location>
        <begin position="30"/>
        <end position="634"/>
    </location>
</feature>
<dbReference type="AlphaFoldDB" id="A0A6B0YPX4"/>
<accession>A0A6B0YPX4</accession>
<sequence>MKAIRIFINCIMALAVLSALGTASRSARAQERESGGTVIVDGLNGPQGVLAIDDGSVWVIDVGLGGEQEVEVGGLDPNTNEFIKATYGNTARVVRVTPGGQPQLVATLPSIFLGSDIVGGARLALLNNEMYATAGVWQGVASEEALPDTAAVLRVLQGSVLEVVPLWKLEKELNPDGYVLESHPYGLTAGPDGLLYVAEAGANTLVQVDVVSQTAKVIAVFYGIPGPLPNPYRGGALESDPVPTGVTFGADGRIYVSLLPGFPFLPGSAKVVVVDPVAGDVEDYATDLTMLTDLRTAPDGELYAVRFGIFTDEGPIPNSGAVIRVGEGETSQDVITGLPFPTSVDFDINGNAYVTINGASVGEPGRGKVIRFEGVAVPGAPSTRFVESATVSQHEPEFVTGCDSLPGHDAVKGALERIVAGGNNSGLGNHMWATVVDRDGVVCAIAFSGANRGSQWPGGRLLSVQKASAANAFSLTRLALSTSNLYSATQPEGNLYGLHGSIPLDTATAYAGPASDYGQTGDPLVGERPGGWSRSGGGLPLYNAGGSLVGAIGISGDTPCADHIVAWKVRDVLQLDYIPAGVSASADDNIIFDLQPDGKSLSGFGHPRCGFDEERLTETLPADFPIGSTEEAGQ</sequence>
<evidence type="ECO:0000256" key="1">
    <source>
        <dbReference type="SAM" id="SignalP"/>
    </source>
</evidence>
<dbReference type="Gene3D" id="3.30.450.150">
    <property type="entry name" value="Haem-degrading domain"/>
    <property type="match status" value="1"/>
</dbReference>
<dbReference type="InterPro" id="IPR011042">
    <property type="entry name" value="6-blade_b-propeller_TolB-like"/>
</dbReference>
<evidence type="ECO:0000313" key="2">
    <source>
        <dbReference type="EMBL" id="MXY91882.1"/>
    </source>
</evidence>
<dbReference type="Pfam" id="PF03928">
    <property type="entry name" value="HbpS-like"/>
    <property type="match status" value="1"/>
</dbReference>